<feature type="transmembrane region" description="Helical" evidence="7">
    <location>
        <begin position="418"/>
        <end position="438"/>
    </location>
</feature>
<dbReference type="RefSeq" id="WP_078783252.1">
    <property type="nucleotide sequence ID" value="NZ_CAKVTM010000003.1"/>
</dbReference>
<evidence type="ECO:0000313" key="8">
    <source>
        <dbReference type="EMBL" id="SKA73945.1"/>
    </source>
</evidence>
<keyword evidence="6 7" id="KW-0472">Membrane</keyword>
<feature type="transmembrane region" description="Helical" evidence="7">
    <location>
        <begin position="196"/>
        <end position="214"/>
    </location>
</feature>
<evidence type="ECO:0000313" key="9">
    <source>
        <dbReference type="Proteomes" id="UP000190286"/>
    </source>
</evidence>
<proteinExistence type="predicted"/>
<dbReference type="GO" id="GO:0042910">
    <property type="term" value="F:xenobiotic transmembrane transporter activity"/>
    <property type="evidence" value="ECO:0007669"/>
    <property type="project" value="InterPro"/>
</dbReference>
<accession>A0A1T4WAH0</accession>
<feature type="transmembrane region" description="Helical" evidence="7">
    <location>
        <begin position="171"/>
        <end position="190"/>
    </location>
</feature>
<evidence type="ECO:0000256" key="4">
    <source>
        <dbReference type="ARBA" id="ARBA00022692"/>
    </source>
</evidence>
<evidence type="ECO:0000256" key="6">
    <source>
        <dbReference type="ARBA" id="ARBA00023136"/>
    </source>
</evidence>
<feature type="transmembrane region" description="Helical" evidence="7">
    <location>
        <begin position="96"/>
        <end position="117"/>
    </location>
</feature>
<evidence type="ECO:0000256" key="5">
    <source>
        <dbReference type="ARBA" id="ARBA00022989"/>
    </source>
</evidence>
<sequence length="454" mass="48443">METKQKTTLTQGSVARGMLLFALPIFISNLFQQLYNAADSLIVGNFLGGEALAAVGSSGSLIFLLTGFVNGVSLGAGVVVARYFGAKDWDRMRRTIHTTVALGLVAGVGLTVIGVILTPQILRWMGTPDDVLVNSIAYFRMYFIGSIAVVMYNVGASILQSVGDSKSPMRYLIAASLINIVLDLILVGWLRMGVAAAAFATIASQTVSAVLAFAKLTRSQEAWAVHWSEVKFDGPSLKAVIVQGLPSGIQNSVISIANVIVQSNINSFGAQAMAGCGAYSKVEGFAFLPVTCFAMALATFVSQNVGAGQPDRVKKGMKFGCLCSVLMAEVVGATIYAASPWLIGAFSREADVIAFGVRQAHTITLFYCLLAFSHCCAGILRGLGRPVVPMMVMLAVWCLLRITYITVTLHFIRNIGVVFWAYPLTWSISSVLFAWYILHCPIPKLGGGAPEVKA</sequence>
<dbReference type="PIRSF" id="PIRSF006603">
    <property type="entry name" value="DinF"/>
    <property type="match status" value="1"/>
</dbReference>
<dbReference type="STRING" id="745368.SAMN02745178_00237"/>
<feature type="transmembrane region" description="Helical" evidence="7">
    <location>
        <begin position="12"/>
        <end position="31"/>
    </location>
</feature>
<dbReference type="NCBIfam" id="TIGR00797">
    <property type="entry name" value="matE"/>
    <property type="match status" value="1"/>
</dbReference>
<dbReference type="AlphaFoldDB" id="A0A1T4WAH0"/>
<feature type="transmembrane region" description="Helical" evidence="7">
    <location>
        <begin position="392"/>
        <end position="412"/>
    </location>
</feature>
<feature type="transmembrane region" description="Helical" evidence="7">
    <location>
        <begin position="319"/>
        <end position="343"/>
    </location>
</feature>
<reference evidence="8 9" key="1">
    <citation type="submission" date="2017-02" db="EMBL/GenBank/DDBJ databases">
        <authorList>
            <person name="Peterson S.W."/>
        </authorList>
    </citation>
    <scope>NUCLEOTIDE SEQUENCE [LARGE SCALE GENOMIC DNA]</scope>
    <source>
        <strain evidence="8 9">ATCC 27749</strain>
    </source>
</reference>
<keyword evidence="4 7" id="KW-0812">Transmembrane</keyword>
<dbReference type="EMBL" id="FUYF01000001">
    <property type="protein sequence ID" value="SKA73945.1"/>
    <property type="molecule type" value="Genomic_DNA"/>
</dbReference>
<dbReference type="OrthoDB" id="9776324at2"/>
<dbReference type="GO" id="GO:0005886">
    <property type="term" value="C:plasma membrane"/>
    <property type="evidence" value="ECO:0007669"/>
    <property type="project" value="UniProtKB-SubCell"/>
</dbReference>
<dbReference type="InterPro" id="IPR048279">
    <property type="entry name" value="MdtK-like"/>
</dbReference>
<dbReference type="PANTHER" id="PTHR43549">
    <property type="entry name" value="MULTIDRUG RESISTANCE PROTEIN YPNP-RELATED"/>
    <property type="match status" value="1"/>
</dbReference>
<dbReference type="Proteomes" id="UP000190286">
    <property type="component" value="Unassembled WGS sequence"/>
</dbReference>
<dbReference type="GeneID" id="93336737"/>
<name>A0A1T4WAH0_9FIRM</name>
<evidence type="ECO:0000256" key="1">
    <source>
        <dbReference type="ARBA" id="ARBA00004651"/>
    </source>
</evidence>
<comment type="subcellular location">
    <subcellularLocation>
        <location evidence="1">Cell membrane</location>
        <topology evidence="1">Multi-pass membrane protein</topology>
    </subcellularLocation>
</comment>
<keyword evidence="9" id="KW-1185">Reference proteome</keyword>
<feature type="transmembrane region" description="Helical" evidence="7">
    <location>
        <begin position="51"/>
        <end position="84"/>
    </location>
</feature>
<dbReference type="InterPro" id="IPR002528">
    <property type="entry name" value="MATE_fam"/>
</dbReference>
<keyword evidence="5 7" id="KW-1133">Transmembrane helix</keyword>
<feature type="transmembrane region" description="Helical" evidence="7">
    <location>
        <begin position="137"/>
        <end position="159"/>
    </location>
</feature>
<gene>
    <name evidence="8" type="ORF">SAMN02745178_00237</name>
</gene>
<keyword evidence="2" id="KW-0813">Transport</keyword>
<dbReference type="InterPro" id="IPR052031">
    <property type="entry name" value="Membrane_Transporter-Flippase"/>
</dbReference>
<dbReference type="PANTHER" id="PTHR43549:SF3">
    <property type="entry name" value="MULTIDRUG RESISTANCE PROTEIN YPNP-RELATED"/>
    <property type="match status" value="1"/>
</dbReference>
<feature type="transmembrane region" description="Helical" evidence="7">
    <location>
        <begin position="363"/>
        <end position="380"/>
    </location>
</feature>
<protein>
    <submittedName>
        <fullName evidence="8">Putative efflux protein, MATE family</fullName>
    </submittedName>
</protein>
<dbReference type="GO" id="GO:0015297">
    <property type="term" value="F:antiporter activity"/>
    <property type="evidence" value="ECO:0007669"/>
    <property type="project" value="InterPro"/>
</dbReference>
<evidence type="ECO:0000256" key="2">
    <source>
        <dbReference type="ARBA" id="ARBA00022448"/>
    </source>
</evidence>
<dbReference type="CDD" id="cd13138">
    <property type="entry name" value="MATE_yoeA_like"/>
    <property type="match status" value="1"/>
</dbReference>
<organism evidence="8 9">
    <name type="scientific">Gemmiger formicilis</name>
    <dbReference type="NCBI Taxonomy" id="745368"/>
    <lineage>
        <taxon>Bacteria</taxon>
        <taxon>Bacillati</taxon>
        <taxon>Bacillota</taxon>
        <taxon>Clostridia</taxon>
        <taxon>Eubacteriales</taxon>
        <taxon>Gemmiger</taxon>
    </lineage>
</organism>
<evidence type="ECO:0000256" key="7">
    <source>
        <dbReference type="SAM" id="Phobius"/>
    </source>
</evidence>
<keyword evidence="3" id="KW-1003">Cell membrane</keyword>
<evidence type="ECO:0000256" key="3">
    <source>
        <dbReference type="ARBA" id="ARBA00022475"/>
    </source>
</evidence>
<dbReference type="Pfam" id="PF01554">
    <property type="entry name" value="MatE"/>
    <property type="match status" value="2"/>
</dbReference>